<feature type="compositionally biased region" description="Basic and acidic residues" evidence="1">
    <location>
        <begin position="1165"/>
        <end position="1176"/>
    </location>
</feature>
<sequence>MSAFLHVKFGSGRPPEHAHQLPFAHEVEEDSTRTALHDSLKTDIQRSSVIRYLEQNFKEGSYVHDVVSARESEHGMYALVCKNWARSVGDPKLHLSLYIYQDDRHVATWHAYTDRSVSYSRTGDENDPPPDGAGADPYSTAEALEAAANRAPTPAPASPDADRPRFNRPAAAPDSDEDGVEPPFETNGLSSKPASPASAEPDDDRAPTSHKQATQARHDVEDSDDSVKTRKAASSVQKRASEDVKRGDSPERSAEASRSSRSARRQRRTSISSVEEAANDKAYPIVKSKPIGRTSSRRSISPSPPPPSRPERTARSTRSGVSPNRADGSDGRQRSQRRREPSPDERTLSPPPDRPSRSPSPASAQPSSRARDRARRTLCSPSPAERKASRSPSPAAKDARTSDAKRSSRRRRSPSPDTTEAEQGHGHRARNTTKPKPGSAAPAAAPLERTPSWRSVSRNRHRRDDSDEDTLVRGNLDDHELDIPAGGETTLLEAKRRSASKGRSARRARHEPKDEGFDPKEVEKPPVPPPKPTAKAVLGGWLKSVGTLLKIEGELAVGEVEQKVLEHEVDDEKARAQRKEERRLRREARAARRAARAKQEEEEEARESRTSGRAAADAADNDAGQAERKEENKADKRRNKQHEREDGAVASTRDDRSSCRSRREPAEDKSLNARPARDVSPDPPAVDVRRERSSRHRHHGSSNVESPSELDDEEAPPSRRSRAMSVSATLDKGMQNLRKSVVDIVSNVSGTREDAKPPRHEEEGRHRERDDDYHEDLDRRRRLGRQQKDVATERPAAASSRRHSLSEDEQGSRTRPSRNDARSPPRPPVRKSYSDSDDAQAPPHSARSRSRRRAPRPPSPSESSAPETVSTRGRDEIPESVVSRRNFSPVSVDTRRRGDVSQSDEEKEPRRSKQAAAAPPAPGSTARSARAAYDREQSPPRSIVAQRDRKILKEVEKLPRRIAEDVEDVTGEAYRRVQREVEAVEDEVRRVGRRDDRRPQARFNDPYSRNDAASRRLSPLTTSSNERNPSALPPIVSPHSPIRVPRAYTSNESPIRPQPVRPDTYRTTVSRPPSSAYRQNEREEDESSEEDRPKERRRARSPSPSDDEDDYSRRPRQSAAQSPATVSQGTPYRFPPPSSAPSSAAFSDSSFPRSDLDSTFDSEPDSSRRQYNDRNVRSAAPSPSLSPEPDAVKQRGRNLSFTRSKGESYDPFGSSSEESEDSEEEEERERERDRVREREQGRRGGGGGGLRTTVGGGARGGPPSWERGNDTYGGQYEEEDKGTRPFSRTTVGKPTSHLSGCAPSASRSTTARPSTFSPTSSSRSPYADSYNNSYDSRFSPPSHSSSRYSPSFQEDHDDDPRFSPSQSPASHANADPSTSARTRTKIGVSGSAQTFGRFGAPVSRRAARRLGL</sequence>
<feature type="compositionally biased region" description="Polar residues" evidence="1">
    <location>
        <begin position="1118"/>
        <end position="1130"/>
    </location>
</feature>
<feature type="compositionally biased region" description="Basic and acidic residues" evidence="1">
    <location>
        <begin position="511"/>
        <end position="524"/>
    </location>
</feature>
<proteinExistence type="predicted"/>
<feature type="compositionally biased region" description="Low complexity" evidence="1">
    <location>
        <begin position="132"/>
        <end position="152"/>
    </location>
</feature>
<feature type="compositionally biased region" description="Low complexity" evidence="1">
    <location>
        <begin position="357"/>
        <end position="368"/>
    </location>
</feature>
<feature type="compositionally biased region" description="Polar residues" evidence="1">
    <location>
        <begin position="1363"/>
        <end position="1381"/>
    </location>
</feature>
<organism evidence="2">
    <name type="scientific">Rhodotorula toruloides</name>
    <name type="common">Yeast</name>
    <name type="synonym">Rhodosporidium toruloides</name>
    <dbReference type="NCBI Taxonomy" id="5286"/>
    <lineage>
        <taxon>Eukaryota</taxon>
        <taxon>Fungi</taxon>
        <taxon>Dikarya</taxon>
        <taxon>Basidiomycota</taxon>
        <taxon>Pucciniomycotina</taxon>
        <taxon>Microbotryomycetes</taxon>
        <taxon>Sporidiobolales</taxon>
        <taxon>Sporidiobolaceae</taxon>
        <taxon>Rhodotorula</taxon>
    </lineage>
</organism>
<feature type="compositionally biased region" description="Gly residues" evidence="1">
    <location>
        <begin position="1243"/>
        <end position="1260"/>
    </location>
</feature>
<feature type="compositionally biased region" description="Basic and acidic residues" evidence="1">
    <location>
        <begin position="751"/>
        <end position="779"/>
    </location>
</feature>
<feature type="compositionally biased region" description="Polar residues" evidence="1">
    <location>
        <begin position="1286"/>
        <end position="1298"/>
    </location>
</feature>
<dbReference type="EMBL" id="LK052937">
    <property type="protein sequence ID" value="CDR36385.1"/>
    <property type="molecule type" value="Genomic_DNA"/>
</dbReference>
<feature type="compositionally biased region" description="Basic and acidic residues" evidence="1">
    <location>
        <begin position="562"/>
        <end position="590"/>
    </location>
</feature>
<gene>
    <name evidence="2" type="ORF">RHTO0S_02e01420g</name>
</gene>
<feature type="compositionally biased region" description="Low complexity" evidence="1">
    <location>
        <begin position="914"/>
        <end position="931"/>
    </location>
</feature>
<evidence type="ECO:0000313" key="2">
    <source>
        <dbReference type="EMBL" id="CDR36385.1"/>
    </source>
</evidence>
<feature type="region of interest" description="Disordered" evidence="1">
    <location>
        <begin position="118"/>
        <end position="535"/>
    </location>
</feature>
<feature type="compositionally biased region" description="Basic and acidic residues" evidence="1">
    <location>
        <begin position="642"/>
        <end position="680"/>
    </location>
</feature>
<feature type="compositionally biased region" description="Low complexity" evidence="1">
    <location>
        <begin position="611"/>
        <end position="623"/>
    </location>
</feature>
<protein>
    <submittedName>
        <fullName evidence="2">RHTO0S02e01420g1_1</fullName>
    </submittedName>
</protein>
<dbReference type="OrthoDB" id="10682757at2759"/>
<evidence type="ECO:0000256" key="1">
    <source>
        <dbReference type="SAM" id="MobiDB-lite"/>
    </source>
</evidence>
<name>A0A061AFR3_RHOTO</name>
<reference evidence="2" key="1">
    <citation type="journal article" date="2014" name="Genome Announc.">
        <title>Draft genome sequence of Rhodosporidium toruloides CECT1137, an oleaginous yeast of biotechnological interest.</title>
        <authorList>
            <person name="Morin N."/>
            <person name="Calcas X."/>
            <person name="Devillers H."/>
            <person name="Durrens P."/>
            <person name="Sherman D.J."/>
            <person name="Nicaud J.-M."/>
            <person name="Neuveglise C."/>
        </authorList>
    </citation>
    <scope>NUCLEOTIDE SEQUENCE</scope>
    <source>
        <strain evidence="2">CECT1137</strain>
    </source>
</reference>
<feature type="compositionally biased region" description="Basic and acidic residues" evidence="1">
    <location>
        <begin position="397"/>
        <end position="406"/>
    </location>
</feature>
<feature type="compositionally biased region" description="Basic residues" evidence="1">
    <location>
        <begin position="497"/>
        <end position="510"/>
    </location>
</feature>
<feature type="compositionally biased region" description="Basic and acidic residues" evidence="1">
    <location>
        <begin position="625"/>
        <end position="634"/>
    </location>
</feature>
<feature type="compositionally biased region" description="Polar residues" evidence="1">
    <location>
        <begin position="1065"/>
        <end position="1078"/>
    </location>
</feature>
<feature type="compositionally biased region" description="Basic and acidic residues" evidence="1">
    <location>
        <begin position="983"/>
        <end position="999"/>
    </location>
</feature>
<feature type="compositionally biased region" description="Low complexity" evidence="1">
    <location>
        <begin position="190"/>
        <end position="199"/>
    </location>
</feature>
<feature type="compositionally biased region" description="Basic and acidic residues" evidence="1">
    <location>
        <begin position="1229"/>
        <end position="1242"/>
    </location>
</feature>
<feature type="compositionally biased region" description="Low complexity" evidence="1">
    <location>
        <begin position="1140"/>
        <end position="1153"/>
    </location>
</feature>
<feature type="compositionally biased region" description="Low complexity" evidence="1">
    <location>
        <begin position="1302"/>
        <end position="1325"/>
    </location>
</feature>
<feature type="compositionally biased region" description="Basic and acidic residues" evidence="1">
    <location>
        <begin position="946"/>
        <end position="958"/>
    </location>
</feature>
<feature type="compositionally biased region" description="Low complexity" evidence="1">
    <location>
        <begin position="1178"/>
        <end position="1189"/>
    </location>
</feature>
<feature type="region of interest" description="Disordered" evidence="1">
    <location>
        <begin position="562"/>
        <end position="958"/>
    </location>
</feature>
<feature type="compositionally biased region" description="Basic residues" evidence="1">
    <location>
        <begin position="846"/>
        <end position="855"/>
    </location>
</feature>
<feature type="compositionally biased region" description="Basic and acidic residues" evidence="1">
    <location>
        <begin position="804"/>
        <end position="823"/>
    </location>
</feature>
<feature type="compositionally biased region" description="Acidic residues" evidence="1">
    <location>
        <begin position="1217"/>
        <end position="1228"/>
    </location>
</feature>
<feature type="compositionally biased region" description="Basic and acidic residues" evidence="1">
    <location>
        <begin position="216"/>
        <end position="228"/>
    </location>
</feature>
<feature type="compositionally biased region" description="Basic and acidic residues" evidence="1">
    <location>
        <begin position="327"/>
        <end position="347"/>
    </location>
</feature>
<feature type="region of interest" description="Disordered" evidence="1">
    <location>
        <begin position="983"/>
        <end position="1412"/>
    </location>
</feature>
<feature type="compositionally biased region" description="Low complexity" evidence="1">
    <location>
        <begin position="1333"/>
        <end position="1352"/>
    </location>
</feature>
<feature type="compositionally biased region" description="Polar residues" evidence="1">
    <location>
        <begin position="1019"/>
        <end position="1028"/>
    </location>
</feature>
<accession>A0A061AFR3</accession>
<feature type="compositionally biased region" description="Basic and acidic residues" evidence="1">
    <location>
        <begin position="239"/>
        <end position="255"/>
    </location>
</feature>